<dbReference type="InterPro" id="IPR042099">
    <property type="entry name" value="ANL_N_sf"/>
</dbReference>
<evidence type="ECO:0000313" key="2">
    <source>
        <dbReference type="Proteomes" id="UP000234328"/>
    </source>
</evidence>
<keyword evidence="2" id="KW-1185">Reference proteome</keyword>
<protein>
    <submittedName>
        <fullName evidence="1">Polysaccharide biosynthesis protein</fullName>
    </submittedName>
</protein>
<dbReference type="Proteomes" id="UP000234328">
    <property type="component" value="Unassembled WGS sequence"/>
</dbReference>
<dbReference type="SUPFAM" id="SSF56801">
    <property type="entry name" value="Acetyl-CoA synthetase-like"/>
    <property type="match status" value="1"/>
</dbReference>
<name>A0A2N4UDH4_9BURK</name>
<accession>A0A2N4UDH4</accession>
<reference evidence="1 2" key="1">
    <citation type="submission" date="2017-10" db="EMBL/GenBank/DDBJ databases">
        <title>Two draft genome sequences of Pusillimonas sp. strains isolated from a nitrate- and radionuclide-contaminated groundwater in Russia.</title>
        <authorList>
            <person name="Grouzdev D.S."/>
            <person name="Tourova T.P."/>
            <person name="Goeva M.A."/>
            <person name="Babich T.L."/>
            <person name="Sokolova D.S."/>
            <person name="Abdullin R."/>
            <person name="Poltaraus A.B."/>
            <person name="Toshchakov S.V."/>
            <person name="Nazina T.N."/>
        </authorList>
    </citation>
    <scope>NUCLEOTIDE SEQUENCE [LARGE SCALE GENOMIC DNA]</scope>
    <source>
        <strain evidence="1 2">JR1/69-2-13</strain>
    </source>
</reference>
<evidence type="ECO:0000313" key="1">
    <source>
        <dbReference type="EMBL" id="PLC53047.1"/>
    </source>
</evidence>
<sequence length="460" mass="52347">MALKDLILKYAPIVGQNIGISLYNTYLYKQRHRGHYKAYGDYYRHYENASPQEVAQEAQNRLNEFLLATTESSPWYREHRGKSLHEFPILEKAQLLAHMDSIRTIEEKDGIVSLTGGTTGASMKVIYAHKDMQERFALKDHFRARYGYRLGKKVAWFSGKSLVRPKDLERGNVFRDDYINKIRFFSTFHISQQNFDAYWRAFCDFKPEYIVGFPSSVYDLCTMALERKLKYDGAVTTFFPTAETVLPQYRSVISEVFGCQVVDQYAASEGAPFILECPHGSLHIHPLTGVFEVVDENLQPANEGEILVTPFTTHGTPLVRYRIGDRIKLAPESFRCACGSSFPVVEYIDGRTSDFIWSPENGKVNLGNISNCTKDVNGIICFQVVQNEADAVHVSVVANERFTLEEQHHFIDAMALRLGTTVTVHLDLVDEIPREPSGKFRLVKNRLTPELMQVATVQGS</sequence>
<dbReference type="OrthoDB" id="580775at2"/>
<organism evidence="1 2">
    <name type="scientific">Pollutimonas nitritireducens</name>
    <dbReference type="NCBI Taxonomy" id="2045209"/>
    <lineage>
        <taxon>Bacteria</taxon>
        <taxon>Pseudomonadati</taxon>
        <taxon>Pseudomonadota</taxon>
        <taxon>Betaproteobacteria</taxon>
        <taxon>Burkholderiales</taxon>
        <taxon>Alcaligenaceae</taxon>
        <taxon>Pollutimonas</taxon>
    </lineage>
</organism>
<dbReference type="AlphaFoldDB" id="A0A2N4UDH4"/>
<dbReference type="InterPro" id="IPR053158">
    <property type="entry name" value="CapK_Type1_Caps_Biosynth"/>
</dbReference>
<gene>
    <name evidence="1" type="ORF">CR155_14685</name>
</gene>
<dbReference type="RefSeq" id="WP_102070791.1">
    <property type="nucleotide sequence ID" value="NZ_PDNV01000009.1"/>
</dbReference>
<dbReference type="EMBL" id="PDNV01000009">
    <property type="protein sequence ID" value="PLC53047.1"/>
    <property type="molecule type" value="Genomic_DNA"/>
</dbReference>
<dbReference type="PANTHER" id="PTHR36932:SF1">
    <property type="entry name" value="CAPSULAR POLYSACCHARIDE BIOSYNTHESIS PROTEIN"/>
    <property type="match status" value="1"/>
</dbReference>
<comment type="caution">
    <text evidence="1">The sequence shown here is derived from an EMBL/GenBank/DDBJ whole genome shotgun (WGS) entry which is preliminary data.</text>
</comment>
<dbReference type="Gene3D" id="3.40.50.12780">
    <property type="entry name" value="N-terminal domain of ligase-like"/>
    <property type="match status" value="1"/>
</dbReference>
<proteinExistence type="predicted"/>
<dbReference type="PANTHER" id="PTHR36932">
    <property type="entry name" value="CAPSULAR POLYSACCHARIDE BIOSYNTHESIS PROTEIN"/>
    <property type="match status" value="1"/>
</dbReference>